<dbReference type="Pfam" id="PF01547">
    <property type="entry name" value="SBP_bac_1"/>
    <property type="match status" value="1"/>
</dbReference>
<feature type="signal peptide" evidence="6">
    <location>
        <begin position="1"/>
        <end position="22"/>
    </location>
</feature>
<evidence type="ECO:0000313" key="7">
    <source>
        <dbReference type="EMBL" id="MDG0790292.1"/>
    </source>
</evidence>
<dbReference type="PANTHER" id="PTHR43649:SF31">
    <property type="entry name" value="SN-GLYCEROL-3-PHOSPHATE-BINDING PERIPLASMIC PROTEIN UGPB"/>
    <property type="match status" value="1"/>
</dbReference>
<feature type="chain" id="PRO_5040811126" evidence="6">
    <location>
        <begin position="23"/>
        <end position="497"/>
    </location>
</feature>
<comment type="similarity">
    <text evidence="2">Belongs to the bacterial solute-binding protein 1 family.</text>
</comment>
<sequence length="497" mass="55306">MKRQVARRLLSVCLALILVLVAACSNRNEDTAESAKASEQSTNAGEGSAAPTAESGTKYDPPIQLSTIRTIPSDQYFDEGENIDHNAIYDYYKEKLGIEIKNKWTVTNDYSNKLKIAIASNDLPDFFLAGANDLQQLIDNDMIMDLTEVWDKYASADTKSEFTKDGGRQMKTATFGGKLMAIPETNSPYNRTSYVWVRRDWLKEMNLPEPKTMNDVLKISEAFAKRDTGGKGKAFGLSLSKTLNLSGFFSGYHLYPDMWVKDAAGNLQFGSLDPRMKVALQQLQDLFKAGQIDPEFGVKDDSKALELMAGDRVGLMYGWFWNSFPLATSAVKDGKVVQDWAPYPIVSVDDQPALSPTTAAVPQYYVINKNAKNPEAVIKLLNEWIDYVLHPTEENGLLVFGKAKKDTGHFFYAINPIVVFSQDSNVVSGDLIPRALQTGDVSLLGKDVDRNARYEAAKKYKEGQIDGASWSQYLVAGEGGTMAQMYEAYKKRQILLR</sequence>
<protein>
    <submittedName>
        <fullName evidence="7">Extracellular solute-binding protein</fullName>
    </submittedName>
</protein>
<evidence type="ECO:0000256" key="4">
    <source>
        <dbReference type="ARBA" id="ARBA00022729"/>
    </source>
</evidence>
<comment type="subcellular location">
    <subcellularLocation>
        <location evidence="1">Cell envelope</location>
    </subcellularLocation>
</comment>
<keyword evidence="3" id="KW-0813">Transport</keyword>
<evidence type="ECO:0000256" key="2">
    <source>
        <dbReference type="ARBA" id="ARBA00008520"/>
    </source>
</evidence>
<evidence type="ECO:0000256" key="5">
    <source>
        <dbReference type="SAM" id="MobiDB-lite"/>
    </source>
</evidence>
<dbReference type="InterPro" id="IPR006059">
    <property type="entry name" value="SBP"/>
</dbReference>
<dbReference type="SUPFAM" id="SSF53850">
    <property type="entry name" value="Periplasmic binding protein-like II"/>
    <property type="match status" value="1"/>
</dbReference>
<name>A0A9X4KHP2_9BACL</name>
<reference evidence="7 8" key="1">
    <citation type="submission" date="2022-10" db="EMBL/GenBank/DDBJ databases">
        <title>Comparative genomic analysis of Cohnella hashimotonis sp. nov., isolated from the International Space Station.</title>
        <authorList>
            <person name="Simpson A."/>
            <person name="Venkateswaran K."/>
        </authorList>
    </citation>
    <scope>NUCLEOTIDE SEQUENCE [LARGE SCALE GENOMIC DNA]</scope>
    <source>
        <strain evidence="7 8">DSM 18997</strain>
    </source>
</reference>
<accession>A0A9X4KHP2</accession>
<dbReference type="PROSITE" id="PS51257">
    <property type="entry name" value="PROKAR_LIPOPROTEIN"/>
    <property type="match status" value="1"/>
</dbReference>
<dbReference type="PANTHER" id="PTHR43649">
    <property type="entry name" value="ARABINOSE-BINDING PROTEIN-RELATED"/>
    <property type="match status" value="1"/>
</dbReference>
<feature type="region of interest" description="Disordered" evidence="5">
    <location>
        <begin position="32"/>
        <end position="62"/>
    </location>
</feature>
<dbReference type="GO" id="GO:0030313">
    <property type="term" value="C:cell envelope"/>
    <property type="evidence" value="ECO:0007669"/>
    <property type="project" value="UniProtKB-SubCell"/>
</dbReference>
<keyword evidence="4 6" id="KW-0732">Signal</keyword>
<dbReference type="AlphaFoldDB" id="A0A9X4KHP2"/>
<dbReference type="EMBL" id="JAPDHZ010000002">
    <property type="protein sequence ID" value="MDG0790292.1"/>
    <property type="molecule type" value="Genomic_DNA"/>
</dbReference>
<dbReference type="Proteomes" id="UP001153387">
    <property type="component" value="Unassembled WGS sequence"/>
</dbReference>
<comment type="caution">
    <text evidence="7">The sequence shown here is derived from an EMBL/GenBank/DDBJ whole genome shotgun (WGS) entry which is preliminary data.</text>
</comment>
<evidence type="ECO:0000256" key="3">
    <source>
        <dbReference type="ARBA" id="ARBA00022448"/>
    </source>
</evidence>
<evidence type="ECO:0000256" key="6">
    <source>
        <dbReference type="SAM" id="SignalP"/>
    </source>
</evidence>
<proteinExistence type="inferred from homology"/>
<organism evidence="7 8">
    <name type="scientific">Cohnella ginsengisoli</name>
    <dbReference type="NCBI Taxonomy" id="425004"/>
    <lineage>
        <taxon>Bacteria</taxon>
        <taxon>Bacillati</taxon>
        <taxon>Bacillota</taxon>
        <taxon>Bacilli</taxon>
        <taxon>Bacillales</taxon>
        <taxon>Paenibacillaceae</taxon>
        <taxon>Cohnella</taxon>
    </lineage>
</organism>
<gene>
    <name evidence="7" type="ORF">OMP38_05085</name>
</gene>
<evidence type="ECO:0000313" key="8">
    <source>
        <dbReference type="Proteomes" id="UP001153387"/>
    </source>
</evidence>
<dbReference type="RefSeq" id="WP_277564140.1">
    <property type="nucleotide sequence ID" value="NZ_JAPDHZ010000002.1"/>
</dbReference>
<dbReference type="InterPro" id="IPR050490">
    <property type="entry name" value="Bact_solute-bd_prot1"/>
</dbReference>
<keyword evidence="8" id="KW-1185">Reference proteome</keyword>
<dbReference type="Gene3D" id="3.40.190.10">
    <property type="entry name" value="Periplasmic binding protein-like II"/>
    <property type="match status" value="2"/>
</dbReference>
<evidence type="ECO:0000256" key="1">
    <source>
        <dbReference type="ARBA" id="ARBA00004196"/>
    </source>
</evidence>